<accession>A0A7N2M1M9</accession>
<evidence type="ECO:0000313" key="2">
    <source>
        <dbReference type="EnsemblPlants" id="QL07p009619:mrna:CDS:1"/>
    </source>
</evidence>
<dbReference type="NCBIfam" id="TIGR01640">
    <property type="entry name" value="F_box_assoc_1"/>
    <property type="match status" value="1"/>
</dbReference>
<protein>
    <recommendedName>
        <fullName evidence="1">F-box domain-containing protein</fullName>
    </recommendedName>
</protein>
<dbReference type="Pfam" id="PF08268">
    <property type="entry name" value="FBA_3"/>
    <property type="match status" value="1"/>
</dbReference>
<dbReference type="AlphaFoldDB" id="A0A7N2M1M9"/>
<dbReference type="InterPro" id="IPR013187">
    <property type="entry name" value="F-box-assoc_dom_typ3"/>
</dbReference>
<reference evidence="2 3" key="1">
    <citation type="journal article" date="2016" name="G3 (Bethesda)">
        <title>First Draft Assembly and Annotation of the Genome of a California Endemic Oak Quercus lobata Nee (Fagaceae).</title>
        <authorList>
            <person name="Sork V.L."/>
            <person name="Fitz-Gibbon S.T."/>
            <person name="Puiu D."/>
            <person name="Crepeau M."/>
            <person name="Gugger P.F."/>
            <person name="Sherman R."/>
            <person name="Stevens K."/>
            <person name="Langley C.H."/>
            <person name="Pellegrini M."/>
            <person name="Salzberg S.L."/>
        </authorList>
    </citation>
    <scope>NUCLEOTIDE SEQUENCE [LARGE SCALE GENOMIC DNA]</scope>
    <source>
        <strain evidence="2 3">cv. SW786</strain>
    </source>
</reference>
<dbReference type="EnsemblPlants" id="QL07p009619:mrna">
    <property type="protein sequence ID" value="QL07p009619:mrna:CDS:1"/>
    <property type="gene ID" value="QL07p009619"/>
</dbReference>
<dbReference type="PANTHER" id="PTHR31672:SF13">
    <property type="entry name" value="F-BOX PROTEIN CPR30-LIKE"/>
    <property type="match status" value="1"/>
</dbReference>
<dbReference type="Gramene" id="QL07p009619:mrna">
    <property type="protein sequence ID" value="QL07p009619:mrna:CDS:1"/>
    <property type="gene ID" value="QL07p009619"/>
</dbReference>
<dbReference type="Proteomes" id="UP000594261">
    <property type="component" value="Chromosome 7"/>
</dbReference>
<keyword evidence="3" id="KW-1185">Reference proteome</keyword>
<evidence type="ECO:0000259" key="1">
    <source>
        <dbReference type="SMART" id="SM00256"/>
    </source>
</evidence>
<dbReference type="InterPro" id="IPR001810">
    <property type="entry name" value="F-box_dom"/>
</dbReference>
<reference evidence="2" key="2">
    <citation type="submission" date="2021-01" db="UniProtKB">
        <authorList>
            <consortium name="EnsemblPlants"/>
        </authorList>
    </citation>
    <scope>IDENTIFICATION</scope>
</reference>
<feature type="domain" description="F-box" evidence="1">
    <location>
        <begin position="18"/>
        <end position="57"/>
    </location>
</feature>
<dbReference type="OMA" id="NELHEIW"/>
<gene>
    <name evidence="2" type="primary">LOC115953796</name>
</gene>
<dbReference type="OrthoDB" id="605328at2759"/>
<evidence type="ECO:0000313" key="3">
    <source>
        <dbReference type="Proteomes" id="UP000594261"/>
    </source>
</evidence>
<dbReference type="InterPro" id="IPR036047">
    <property type="entry name" value="F-box-like_dom_sf"/>
</dbReference>
<dbReference type="GeneID" id="115953796"/>
<sequence length="398" mass="45748">MSKTRKKPTLLSSSHHRLSDDVVFDILTRLPVKPIIRFRCVSKSLNSTITDPIFINAHFNLNKAKSLSNNNNGYLLCKTRPVPTSPEADLCTVVCNNDHTLTEISRFKIPFDPFYIIGFFNGIFCLTALDEDRDSLCTKYFGYNCMTCLWNPSIRKFKRLQANNHVDTIGYGFAYHCQNNDLKVLRFLRLVHKGPLWWSFQAEVYTLSTDSWRLVEPLNGLIKSVWRIESNGLFFNGALHYIAYTRHNNFLKKIILCFDVNDEKFREILLPQNDAVELSSSFDQLAVLKGSLALINFGECAGEGNELHEIWVMRDYGVAESWTQKVVPLLNFKSIFGCMGSDELMISSVRPFSSDRFFLFDLESLNENNLRIEDLGIENISLEHYTTNLMESLVLLND</sequence>
<dbReference type="InParanoid" id="A0A7N2M1M9"/>
<organism evidence="2 3">
    <name type="scientific">Quercus lobata</name>
    <name type="common">Valley oak</name>
    <dbReference type="NCBI Taxonomy" id="97700"/>
    <lineage>
        <taxon>Eukaryota</taxon>
        <taxon>Viridiplantae</taxon>
        <taxon>Streptophyta</taxon>
        <taxon>Embryophyta</taxon>
        <taxon>Tracheophyta</taxon>
        <taxon>Spermatophyta</taxon>
        <taxon>Magnoliopsida</taxon>
        <taxon>eudicotyledons</taxon>
        <taxon>Gunneridae</taxon>
        <taxon>Pentapetalae</taxon>
        <taxon>rosids</taxon>
        <taxon>fabids</taxon>
        <taxon>Fagales</taxon>
        <taxon>Fagaceae</taxon>
        <taxon>Quercus</taxon>
    </lineage>
</organism>
<proteinExistence type="predicted"/>
<dbReference type="InterPro" id="IPR017451">
    <property type="entry name" value="F-box-assoc_interact_dom"/>
</dbReference>
<dbReference type="CDD" id="cd22157">
    <property type="entry name" value="F-box_AtFBW1-like"/>
    <property type="match status" value="1"/>
</dbReference>
<dbReference type="SUPFAM" id="SSF81383">
    <property type="entry name" value="F-box domain"/>
    <property type="match status" value="1"/>
</dbReference>
<dbReference type="Pfam" id="PF00646">
    <property type="entry name" value="F-box"/>
    <property type="match status" value="1"/>
</dbReference>
<dbReference type="SMART" id="SM00256">
    <property type="entry name" value="FBOX"/>
    <property type="match status" value="1"/>
</dbReference>
<dbReference type="KEGG" id="qlo:115953796"/>
<dbReference type="RefSeq" id="XP_030927453.1">
    <property type="nucleotide sequence ID" value="XM_031071593.1"/>
</dbReference>
<dbReference type="InterPro" id="IPR050796">
    <property type="entry name" value="SCF_F-box_component"/>
</dbReference>
<dbReference type="PANTHER" id="PTHR31672">
    <property type="entry name" value="BNACNNG10540D PROTEIN"/>
    <property type="match status" value="1"/>
</dbReference>
<dbReference type="EMBL" id="LRBV02000007">
    <property type="status" value="NOT_ANNOTATED_CDS"/>
    <property type="molecule type" value="Genomic_DNA"/>
</dbReference>
<name>A0A7N2M1M9_QUELO</name>